<feature type="compositionally biased region" description="Basic and acidic residues" evidence="1">
    <location>
        <begin position="862"/>
        <end position="876"/>
    </location>
</feature>
<keyword evidence="4" id="KW-1185">Reference proteome</keyword>
<feature type="compositionally biased region" description="Basic and acidic residues" evidence="1">
    <location>
        <begin position="720"/>
        <end position="792"/>
    </location>
</feature>
<name>A0AA36AVL8_OCTVU</name>
<evidence type="ECO:0000256" key="1">
    <source>
        <dbReference type="SAM" id="MobiDB-lite"/>
    </source>
</evidence>
<dbReference type="CDD" id="cd18186">
    <property type="entry name" value="BTB_POZ_ZBTB_KLHL-like"/>
    <property type="match status" value="1"/>
</dbReference>
<evidence type="ECO:0000313" key="4">
    <source>
        <dbReference type="Proteomes" id="UP001162480"/>
    </source>
</evidence>
<dbReference type="SMART" id="SM00225">
    <property type="entry name" value="BTB"/>
    <property type="match status" value="1"/>
</dbReference>
<feature type="compositionally biased region" description="Basic and acidic residues" evidence="1">
    <location>
        <begin position="688"/>
        <end position="708"/>
    </location>
</feature>
<dbReference type="PROSITE" id="PS50097">
    <property type="entry name" value="BTB"/>
    <property type="match status" value="1"/>
</dbReference>
<feature type="compositionally biased region" description="Basic and acidic residues" evidence="1">
    <location>
        <begin position="834"/>
        <end position="848"/>
    </location>
</feature>
<dbReference type="Pfam" id="PF07707">
    <property type="entry name" value="BACK"/>
    <property type="match status" value="1"/>
</dbReference>
<dbReference type="Proteomes" id="UP001162480">
    <property type="component" value="Chromosome 5"/>
</dbReference>
<dbReference type="AlphaFoldDB" id="A0AA36AVL8"/>
<dbReference type="InterPro" id="IPR011333">
    <property type="entry name" value="SKP1/BTB/POZ_sf"/>
</dbReference>
<accession>A0AA36AVL8</accession>
<sequence>MGSVESKHQDPPALIGTTEPTTVDNKALNQTMNTCMMMQMFRSTEYLCNITIKVADRIFSAHQTILACHSRAFKRLIQQQDKLNRQLFLKLNDIDPDTFQNLLDYVYTGKINIDVCNITSISMAAQKLEMDSVLNLCRNFIKEMSIEEAMAIIEIEPNPPCNKVFRSAINYILYNYQKVYKHDLFDRLSVNKVNYLLSHDSLVVEWEIQVLDGILKWIYYDVVNRSNHFQRLVKTVRFHMMSGTELNILPLMSGLTKDYYQDVLSHCPVIDSICKNGNLHRIAKCADCKPRKPEPHGISLEKTRTGMNMDHFLLNRGNSMYKIPSKPVLWCFSPEARTLIRGDPPDYQVIDNAVTWTGHTDKKPVCDLEIKSNDDSSTRQNQCLEAYTDWLLKTCDDFPCLPNEIERSLSLQHLNRGDGTERIRMMSSVTLNSDGRIGSMLASADNKNVCILNNIFKTESSTSKETGTGDFALQTDINVGKKLPLVPSTSSNSDSNTIDKVERLLKDVNRICDRLSTVYGSESPRMVLSNENIIERDKDANISTIEKVETILMNVQRMQQRATELGSESTTSMLSVSDQVKTKDGILVKVGMPLTSCSTNVSYPNTGIPPQINSPRRENCIELREKAERLLNDMDQIFDRLKNRPQNEENVLPIKVETKTEPNMKATPDAAVNESDSFVKILEKLTEGGQEKAEKFSEQTRGSIEEAGKSANVRGVRGGGGKEAERTVELREGGGAEAEAEKTVKISGGSREKAEQTVELREGGGEEAEKTEELSGGAREKAERTVELREGGGEGAEETEELNGGTREKAERTVELREGGGEEAEESEELSGGAREKAERAVELREGSGEGAEETEELSGGAREKAERAVELREGGGEGAEETEELSGGTREKAERTVELRGGDGEETERTAEVREGGGGEEGECEDHSNTVSLTISESGEDELTRKKRKSHPVVSVYVTNSPKGTHHKIRWVTTKHRIHSDSEASDTESSNYTDEVVVTVIVSVIAVVDTAVGQLHRHPS</sequence>
<dbReference type="SMART" id="SM00875">
    <property type="entry name" value="BACK"/>
    <property type="match status" value="1"/>
</dbReference>
<dbReference type="EMBL" id="OX597818">
    <property type="protein sequence ID" value="CAI9723123.1"/>
    <property type="molecule type" value="Genomic_DNA"/>
</dbReference>
<feature type="region of interest" description="Disordered" evidence="1">
    <location>
        <begin position="1"/>
        <end position="21"/>
    </location>
</feature>
<proteinExistence type="predicted"/>
<gene>
    <name evidence="3" type="ORF">OCTVUL_1B012007</name>
</gene>
<feature type="region of interest" description="Disordered" evidence="1">
    <location>
        <begin position="688"/>
        <end position="930"/>
    </location>
</feature>
<feature type="compositionally biased region" description="Basic and acidic residues" evidence="1">
    <location>
        <begin position="890"/>
        <end position="918"/>
    </location>
</feature>
<dbReference type="Gene3D" id="1.25.40.420">
    <property type="match status" value="1"/>
</dbReference>
<dbReference type="InterPro" id="IPR000210">
    <property type="entry name" value="BTB/POZ_dom"/>
</dbReference>
<protein>
    <submittedName>
        <fullName evidence="3">7</fullName>
    </submittedName>
</protein>
<dbReference type="Gene3D" id="3.30.710.10">
    <property type="entry name" value="Potassium Channel Kv1.1, Chain A"/>
    <property type="match status" value="1"/>
</dbReference>
<dbReference type="InterPro" id="IPR011705">
    <property type="entry name" value="BACK"/>
</dbReference>
<feature type="compositionally biased region" description="Basic and acidic residues" evidence="1">
    <location>
        <begin position="806"/>
        <end position="820"/>
    </location>
</feature>
<reference evidence="3" key="1">
    <citation type="submission" date="2023-08" db="EMBL/GenBank/DDBJ databases">
        <authorList>
            <person name="Alioto T."/>
            <person name="Alioto T."/>
            <person name="Gomez Garrido J."/>
        </authorList>
    </citation>
    <scope>NUCLEOTIDE SEQUENCE</scope>
</reference>
<evidence type="ECO:0000313" key="3">
    <source>
        <dbReference type="EMBL" id="CAI9723123.1"/>
    </source>
</evidence>
<dbReference type="SUPFAM" id="SSF54695">
    <property type="entry name" value="POZ domain"/>
    <property type="match status" value="1"/>
</dbReference>
<feature type="domain" description="BTB" evidence="2">
    <location>
        <begin position="48"/>
        <end position="115"/>
    </location>
</feature>
<dbReference type="Pfam" id="PF00651">
    <property type="entry name" value="BTB"/>
    <property type="match status" value="1"/>
</dbReference>
<feature type="compositionally biased region" description="Basic and acidic residues" evidence="1">
    <location>
        <begin position="1"/>
        <end position="10"/>
    </location>
</feature>
<evidence type="ECO:0000259" key="2">
    <source>
        <dbReference type="PROSITE" id="PS50097"/>
    </source>
</evidence>
<organism evidence="3 4">
    <name type="scientific">Octopus vulgaris</name>
    <name type="common">Common octopus</name>
    <dbReference type="NCBI Taxonomy" id="6645"/>
    <lineage>
        <taxon>Eukaryota</taxon>
        <taxon>Metazoa</taxon>
        <taxon>Spiralia</taxon>
        <taxon>Lophotrochozoa</taxon>
        <taxon>Mollusca</taxon>
        <taxon>Cephalopoda</taxon>
        <taxon>Coleoidea</taxon>
        <taxon>Octopodiformes</taxon>
        <taxon>Octopoda</taxon>
        <taxon>Incirrata</taxon>
        <taxon>Octopodidae</taxon>
        <taxon>Octopus</taxon>
    </lineage>
</organism>
<dbReference type="PANTHER" id="PTHR45632">
    <property type="entry name" value="LD33804P"/>
    <property type="match status" value="1"/>
</dbReference>